<dbReference type="InterPro" id="IPR008274">
    <property type="entry name" value="AldOxase/xan_DH_MoCoBD1"/>
</dbReference>
<dbReference type="InterPro" id="IPR037165">
    <property type="entry name" value="AldOxase/xan_DH_Mopterin-bd_sf"/>
</dbReference>
<proteinExistence type="predicted"/>
<feature type="domain" description="Aldehyde oxidase/xanthine dehydrogenase a/b hammerhead" evidence="1">
    <location>
        <begin position="222"/>
        <end position="299"/>
    </location>
</feature>
<name>A0A8J7CNL6_9BACT</name>
<evidence type="ECO:0000313" key="3">
    <source>
        <dbReference type="Proteomes" id="UP000598633"/>
    </source>
</evidence>
<reference evidence="2 3" key="1">
    <citation type="submission" date="2020-08" db="EMBL/GenBank/DDBJ databases">
        <title>Acidobacteriota in marine sediments use diverse sulfur dissimilation pathways.</title>
        <authorList>
            <person name="Wasmund K."/>
        </authorList>
    </citation>
    <scope>NUCLEOTIDE SEQUENCE [LARGE SCALE GENOMIC DNA]</scope>
    <source>
        <strain evidence="2">MAG AM3-A</strain>
    </source>
</reference>
<dbReference type="EMBL" id="JACXWA010000099">
    <property type="protein sequence ID" value="MBD3870873.1"/>
    <property type="molecule type" value="Genomic_DNA"/>
</dbReference>
<dbReference type="PIRSF" id="PIRSF036389">
    <property type="entry name" value="IOR_B"/>
    <property type="match status" value="1"/>
</dbReference>
<dbReference type="Gene3D" id="3.90.1170.50">
    <property type="entry name" value="Aldehyde oxidase/xanthine dehydrogenase, a/b hammerhead"/>
    <property type="match status" value="1"/>
</dbReference>
<evidence type="ECO:0000313" key="2">
    <source>
        <dbReference type="EMBL" id="MBD3870873.1"/>
    </source>
</evidence>
<accession>A0A8J7CNL6</accession>
<dbReference type="InterPro" id="IPR052516">
    <property type="entry name" value="N-heterocyclic_Hydroxylase"/>
</dbReference>
<dbReference type="Proteomes" id="UP000598633">
    <property type="component" value="Unassembled WGS sequence"/>
</dbReference>
<evidence type="ECO:0000259" key="1">
    <source>
        <dbReference type="SMART" id="SM01008"/>
    </source>
</evidence>
<dbReference type="SUPFAM" id="SSF56003">
    <property type="entry name" value="Molybdenum cofactor-binding domain"/>
    <property type="match status" value="2"/>
</dbReference>
<dbReference type="Gene3D" id="3.30.365.10">
    <property type="entry name" value="Aldehyde oxidase/xanthine dehydrogenase, molybdopterin binding domain"/>
    <property type="match status" value="4"/>
</dbReference>
<dbReference type="Pfam" id="PF20256">
    <property type="entry name" value="MoCoBD_2"/>
    <property type="match status" value="2"/>
</dbReference>
<dbReference type="InterPro" id="IPR000674">
    <property type="entry name" value="Ald_Oxase/Xan_DH_a/b"/>
</dbReference>
<dbReference type="Pfam" id="PF02738">
    <property type="entry name" value="MoCoBD_1"/>
    <property type="match status" value="1"/>
</dbReference>
<dbReference type="AlphaFoldDB" id="A0A8J7CNL6"/>
<dbReference type="PANTHER" id="PTHR47495">
    <property type="entry name" value="ALDEHYDE DEHYDROGENASE"/>
    <property type="match status" value="1"/>
</dbReference>
<dbReference type="PANTHER" id="PTHR47495:SF1">
    <property type="entry name" value="BLL3820 PROTEIN"/>
    <property type="match status" value="1"/>
</dbReference>
<dbReference type="InterPro" id="IPR046867">
    <property type="entry name" value="AldOxase/xan_DH_MoCoBD2"/>
</dbReference>
<dbReference type="InterPro" id="IPR012368">
    <property type="entry name" value="OxRdtase_Mopterin-bd_su_IorB"/>
</dbReference>
<comment type="caution">
    <text evidence="2">The sequence shown here is derived from an EMBL/GenBank/DDBJ whole genome shotgun (WGS) entry which is preliminary data.</text>
</comment>
<dbReference type="SMART" id="SM01008">
    <property type="entry name" value="Ald_Xan_dh_C"/>
    <property type="match status" value="1"/>
</dbReference>
<dbReference type="GO" id="GO:0016491">
    <property type="term" value="F:oxidoreductase activity"/>
    <property type="evidence" value="ECO:0007669"/>
    <property type="project" value="InterPro"/>
</dbReference>
<gene>
    <name evidence="2" type="ORF">IFJ97_05880</name>
</gene>
<sequence length="723" mass="78028">MTRFTDEILEHLGIDLPSEVSRRKFLKIFGGGIVVTVSANDLLALQEAPVRRRFGRALPDDFNAFLRVGEDGRVTCFTGKIEMGQGVVTSLAQMLADELEVSLDSVDMVMGDTDLCPWDMGTFGSMSTRFFGPPLRAAAAEAREVLLEQAAERLDVPVDQLMVSDGVVSITADPEKKISYAEIAKGQKIARRLDRKAVLESVENFTIAGRPVNRTDAVAKVTGDAKFSGDIRRKGMLYASLLRPPAHGATLGKVDASGIEAVAGAAMVVDGDLVAVLHETPDGAQRAIEKVVAAWETPELDLDEDTIFEHLLKVAPAGEALERGGDLDVGMSVSNVEARHTYLDGYVAHAPLETHTAVAEIVDGRCTIWASTQTPFRLQTEAAEALGWPEDKVRVVPPFVGGGFGGKSANRQAIEAARLAKRTGRPVQVAWSRAEEFFYDTFRPAAVVKIDAGVGKGGRITYWDYKTYFAGSRGADHFYDIPHHRTVAAPGGWRGGPGTHPFATGAWRAPGNNTNTFARESHIDILAVQAGIDPVEFRLRNLTDKKMRHVLETTANRFGWLEAGAPSGRGQGLALGIDAGTYVGLAVEVDVDQPTGKVTVKRMVCAQNMGLAINPEGATIQMEGCLTMGLGYALAEQVRFSGGEILDTNFDTYEIPRFSWLPEIETFIIDAEDDPPQGGGEPAIVVVGAAIANAIYDAVGARVYRMPMTAERVLFAMERSQRA</sequence>
<protein>
    <submittedName>
        <fullName evidence="2">Xanthine dehydrogenase family protein molybdopterin-binding subunit</fullName>
    </submittedName>
</protein>
<organism evidence="2 3">
    <name type="scientific">Candidatus Sulfomarinibacter kjeldsenii</name>
    <dbReference type="NCBI Taxonomy" id="2885994"/>
    <lineage>
        <taxon>Bacteria</taxon>
        <taxon>Pseudomonadati</taxon>
        <taxon>Acidobacteriota</taxon>
        <taxon>Thermoanaerobaculia</taxon>
        <taxon>Thermoanaerobaculales</taxon>
        <taxon>Candidatus Sulfomarinibacteraceae</taxon>
        <taxon>Candidatus Sulfomarinibacter</taxon>
    </lineage>
</organism>